<accession>A0A839PUE5</accession>
<dbReference type="AlphaFoldDB" id="A0A839PUE5"/>
<dbReference type="Proteomes" id="UP000590811">
    <property type="component" value="Unassembled WGS sequence"/>
</dbReference>
<dbReference type="GO" id="GO:0005507">
    <property type="term" value="F:copper ion binding"/>
    <property type="evidence" value="ECO:0007669"/>
    <property type="project" value="TreeGrafter"/>
</dbReference>
<dbReference type="Gene3D" id="3.60.140.10">
    <property type="entry name" value="CNF1/YfiH-like putative cysteine hydrolases"/>
    <property type="match status" value="1"/>
</dbReference>
<evidence type="ECO:0000256" key="6">
    <source>
        <dbReference type="ARBA" id="ARBA00022801"/>
    </source>
</evidence>
<gene>
    <name evidence="13" type="ORF">FHW14_002302</name>
</gene>
<evidence type="ECO:0000256" key="3">
    <source>
        <dbReference type="ARBA" id="ARBA00007353"/>
    </source>
</evidence>
<comment type="similarity">
    <text evidence="3 12">Belongs to the purine nucleoside phosphorylase YfiH/LACC1 family.</text>
</comment>
<evidence type="ECO:0000256" key="1">
    <source>
        <dbReference type="ARBA" id="ARBA00000553"/>
    </source>
</evidence>
<dbReference type="CDD" id="cd16833">
    <property type="entry name" value="YfiH"/>
    <property type="match status" value="1"/>
</dbReference>
<keyword evidence="7" id="KW-0862">Zinc</keyword>
<keyword evidence="8" id="KW-0186">Copper</keyword>
<evidence type="ECO:0000256" key="8">
    <source>
        <dbReference type="ARBA" id="ARBA00023008"/>
    </source>
</evidence>
<evidence type="ECO:0000256" key="11">
    <source>
        <dbReference type="ARBA" id="ARBA00049893"/>
    </source>
</evidence>
<comment type="catalytic activity">
    <reaction evidence="10">
        <text>adenosine + phosphate = alpha-D-ribose 1-phosphate + adenine</text>
        <dbReference type="Rhea" id="RHEA:27642"/>
        <dbReference type="ChEBI" id="CHEBI:16335"/>
        <dbReference type="ChEBI" id="CHEBI:16708"/>
        <dbReference type="ChEBI" id="CHEBI:43474"/>
        <dbReference type="ChEBI" id="CHEBI:57720"/>
        <dbReference type="EC" id="2.4.2.1"/>
    </reaction>
    <physiologicalReaction direction="left-to-right" evidence="10">
        <dbReference type="Rhea" id="RHEA:27643"/>
    </physiologicalReaction>
</comment>
<keyword evidence="6" id="KW-0378">Hydrolase</keyword>
<dbReference type="PANTHER" id="PTHR30616:SF2">
    <property type="entry name" value="PURINE NUCLEOSIDE PHOSPHORYLASE LACC1"/>
    <property type="match status" value="1"/>
</dbReference>
<proteinExistence type="inferred from homology"/>
<dbReference type="GO" id="GO:0017061">
    <property type="term" value="F:S-methyl-5-thioadenosine phosphorylase activity"/>
    <property type="evidence" value="ECO:0007669"/>
    <property type="project" value="UniProtKB-EC"/>
</dbReference>
<dbReference type="InterPro" id="IPR003730">
    <property type="entry name" value="Cu_polyphenol_OxRdtase"/>
</dbReference>
<evidence type="ECO:0000256" key="5">
    <source>
        <dbReference type="ARBA" id="ARBA00022723"/>
    </source>
</evidence>
<dbReference type="GO" id="GO:0016787">
    <property type="term" value="F:hydrolase activity"/>
    <property type="evidence" value="ECO:0007669"/>
    <property type="project" value="UniProtKB-KW"/>
</dbReference>
<evidence type="ECO:0000256" key="9">
    <source>
        <dbReference type="ARBA" id="ARBA00047989"/>
    </source>
</evidence>
<evidence type="ECO:0000256" key="10">
    <source>
        <dbReference type="ARBA" id="ARBA00048968"/>
    </source>
</evidence>
<evidence type="ECO:0000313" key="13">
    <source>
        <dbReference type="EMBL" id="MBB2987137.1"/>
    </source>
</evidence>
<protein>
    <recommendedName>
        <fullName evidence="12">Purine nucleoside phosphorylase</fullName>
    </recommendedName>
</protein>
<evidence type="ECO:0000256" key="7">
    <source>
        <dbReference type="ARBA" id="ARBA00022833"/>
    </source>
</evidence>
<reference evidence="13 14" key="1">
    <citation type="submission" date="2020-08" db="EMBL/GenBank/DDBJ databases">
        <title>Genomic Encyclopedia of Type Strains, Phase IV (KMG-V): Genome sequencing to study the core and pangenomes of soil and plant-associated prokaryotes.</title>
        <authorList>
            <person name="Whitman W."/>
        </authorList>
    </citation>
    <scope>NUCLEOTIDE SEQUENCE [LARGE SCALE GENOMIC DNA]</scope>
    <source>
        <strain evidence="13 14">B3ACCR2</strain>
    </source>
</reference>
<dbReference type="InterPro" id="IPR038371">
    <property type="entry name" value="Cu_polyphenol_OxRdtase_sf"/>
</dbReference>
<comment type="catalytic activity">
    <reaction evidence="11">
        <text>S-methyl-5'-thioadenosine + phosphate = 5-(methylsulfanyl)-alpha-D-ribose 1-phosphate + adenine</text>
        <dbReference type="Rhea" id="RHEA:11852"/>
        <dbReference type="ChEBI" id="CHEBI:16708"/>
        <dbReference type="ChEBI" id="CHEBI:17509"/>
        <dbReference type="ChEBI" id="CHEBI:43474"/>
        <dbReference type="ChEBI" id="CHEBI:58533"/>
        <dbReference type="EC" id="2.4.2.28"/>
    </reaction>
    <physiologicalReaction direction="left-to-right" evidence="11">
        <dbReference type="Rhea" id="RHEA:11853"/>
    </physiologicalReaction>
</comment>
<comment type="catalytic activity">
    <reaction evidence="1">
        <text>inosine + phosphate = alpha-D-ribose 1-phosphate + hypoxanthine</text>
        <dbReference type="Rhea" id="RHEA:27646"/>
        <dbReference type="ChEBI" id="CHEBI:17368"/>
        <dbReference type="ChEBI" id="CHEBI:17596"/>
        <dbReference type="ChEBI" id="CHEBI:43474"/>
        <dbReference type="ChEBI" id="CHEBI:57720"/>
        <dbReference type="EC" id="2.4.2.1"/>
    </reaction>
    <physiologicalReaction direction="left-to-right" evidence="1">
        <dbReference type="Rhea" id="RHEA:27647"/>
    </physiologicalReaction>
</comment>
<evidence type="ECO:0000256" key="12">
    <source>
        <dbReference type="RuleBase" id="RU361274"/>
    </source>
</evidence>
<comment type="catalytic activity">
    <reaction evidence="9">
        <text>adenosine + H2O + H(+) = inosine + NH4(+)</text>
        <dbReference type="Rhea" id="RHEA:24408"/>
        <dbReference type="ChEBI" id="CHEBI:15377"/>
        <dbReference type="ChEBI" id="CHEBI:15378"/>
        <dbReference type="ChEBI" id="CHEBI:16335"/>
        <dbReference type="ChEBI" id="CHEBI:17596"/>
        <dbReference type="ChEBI" id="CHEBI:28938"/>
        <dbReference type="EC" id="3.5.4.4"/>
    </reaction>
    <physiologicalReaction direction="left-to-right" evidence="9">
        <dbReference type="Rhea" id="RHEA:24409"/>
    </physiologicalReaction>
</comment>
<dbReference type="EMBL" id="JACHVT010000004">
    <property type="protein sequence ID" value="MBB2987137.1"/>
    <property type="molecule type" value="Genomic_DNA"/>
</dbReference>
<dbReference type="Pfam" id="PF02578">
    <property type="entry name" value="Cu-oxidase_4"/>
    <property type="match status" value="1"/>
</dbReference>
<sequence length="249" mass="25547">MFFWRSTVPPRAPGLPAVELAVTGRGAGRGAAPFTGLNLGGHVGDDPVTVEQNRHELASALGVDRDHLLFLAQVHGDTVADATGPWSGDAPEADAAVTATPGLALAALVADCVPVLLHDADAGVVAAVHAGRPGLLAGVVDRAVDALAERGARHLSAVVGPSVCGRCYEVPEAMARDVAHVAPSALARSWAGTPAVDVAAGVVERLSARRVAVQWLPGCTREDGDLYSYRRDGRTGRFAAVVALREVAA</sequence>
<comment type="caution">
    <text evidence="13">The sequence shown here is derived from an EMBL/GenBank/DDBJ whole genome shotgun (WGS) entry which is preliminary data.</text>
</comment>
<dbReference type="RefSeq" id="WP_184510334.1">
    <property type="nucleotide sequence ID" value="NZ_JACHVT010000004.1"/>
</dbReference>
<keyword evidence="4" id="KW-0808">Transferase</keyword>
<organism evidence="13 14">
    <name type="scientific">Terracoccus luteus</name>
    <dbReference type="NCBI Taxonomy" id="53356"/>
    <lineage>
        <taxon>Bacteria</taxon>
        <taxon>Bacillati</taxon>
        <taxon>Actinomycetota</taxon>
        <taxon>Actinomycetes</taxon>
        <taxon>Micrococcales</taxon>
        <taxon>Intrasporangiaceae</taxon>
        <taxon>Terracoccus</taxon>
    </lineage>
</organism>
<dbReference type="NCBIfam" id="TIGR00726">
    <property type="entry name" value="peptidoglycan editing factor PgeF"/>
    <property type="match status" value="1"/>
</dbReference>
<evidence type="ECO:0000256" key="2">
    <source>
        <dbReference type="ARBA" id="ARBA00003215"/>
    </source>
</evidence>
<comment type="function">
    <text evidence="2">Purine nucleoside enzyme that catalyzes the phosphorolysis of adenosine and inosine nucleosides, yielding D-ribose 1-phosphate and the respective free bases, adenine and hypoxanthine. Also catalyzes the phosphorolysis of S-methyl-5'-thioadenosine into adenine and S-methyl-5-thio-alpha-D-ribose 1-phosphate. Also has adenosine deaminase activity.</text>
</comment>
<evidence type="ECO:0000313" key="14">
    <source>
        <dbReference type="Proteomes" id="UP000590811"/>
    </source>
</evidence>
<keyword evidence="5" id="KW-0479">Metal-binding</keyword>
<dbReference type="SUPFAM" id="SSF64438">
    <property type="entry name" value="CNF1/YfiH-like putative cysteine hydrolases"/>
    <property type="match status" value="1"/>
</dbReference>
<dbReference type="PANTHER" id="PTHR30616">
    <property type="entry name" value="UNCHARACTERIZED PROTEIN YFIH"/>
    <property type="match status" value="1"/>
</dbReference>
<evidence type="ECO:0000256" key="4">
    <source>
        <dbReference type="ARBA" id="ARBA00022679"/>
    </source>
</evidence>
<dbReference type="InterPro" id="IPR011324">
    <property type="entry name" value="Cytotoxic_necrot_fac-like_cat"/>
</dbReference>
<name>A0A839PUE5_9MICO</name>